<sequence length="117" mass="13115">MGEDDKEAIGFSTVPLAGAHPPTSQGHDPLILSAALRLSVHQGQVLNFLLAKPLTLIKELERHFGLTSEARRTIICRLRERLQYHRIRIITHPGAGYSIPSEDRARIAEIVEQFRSI</sequence>
<reference evidence="1" key="1">
    <citation type="submission" date="2023-07" db="EMBL/GenBank/DDBJ databases">
        <authorList>
            <person name="Pelsma A.J. K."/>
        </authorList>
    </citation>
    <scope>NUCLEOTIDE SEQUENCE</scope>
</reference>
<dbReference type="EMBL" id="OY288114">
    <property type="protein sequence ID" value="CAJ0879456.1"/>
    <property type="molecule type" value="Genomic_DNA"/>
</dbReference>
<protein>
    <submittedName>
        <fullName evidence="1">Uncharacterized protein</fullName>
    </submittedName>
</protein>
<proteinExistence type="predicted"/>
<gene>
    <name evidence="1" type="ORF">AMST5_03062</name>
</gene>
<dbReference type="AlphaFoldDB" id="A0AA48RAB8"/>
<organism evidence="1">
    <name type="scientific">freshwater sediment metagenome</name>
    <dbReference type="NCBI Taxonomy" id="556182"/>
    <lineage>
        <taxon>unclassified sequences</taxon>
        <taxon>metagenomes</taxon>
        <taxon>ecological metagenomes</taxon>
    </lineage>
</organism>
<evidence type="ECO:0000313" key="1">
    <source>
        <dbReference type="EMBL" id="CAJ0879456.1"/>
    </source>
</evidence>
<accession>A0AA48RAB8</accession>
<name>A0AA48RAB8_9ZZZZ</name>